<evidence type="ECO:0000256" key="12">
    <source>
        <dbReference type="ARBA" id="ARBA00047375"/>
    </source>
</evidence>
<comment type="subcellular location">
    <subcellularLocation>
        <location evidence="1">Membrane</location>
        <topology evidence="1">Multi-pass membrane protein</topology>
    </subcellularLocation>
</comment>
<dbReference type="GO" id="GO:0009922">
    <property type="term" value="F:fatty acid elongase activity"/>
    <property type="evidence" value="ECO:0007669"/>
    <property type="project" value="UniProtKB-EC"/>
</dbReference>
<feature type="transmembrane region" description="Helical" evidence="13">
    <location>
        <begin position="42"/>
        <end position="60"/>
    </location>
</feature>
<dbReference type="GO" id="GO:0030148">
    <property type="term" value="P:sphingolipid biosynthetic process"/>
    <property type="evidence" value="ECO:0007669"/>
    <property type="project" value="TreeGrafter"/>
</dbReference>
<evidence type="ECO:0000256" key="13">
    <source>
        <dbReference type="SAM" id="Phobius"/>
    </source>
</evidence>
<dbReference type="InParanoid" id="A0A7J7CGY6"/>
<keyword evidence="10 13" id="KW-0472">Membrane</keyword>
<evidence type="ECO:0000313" key="15">
    <source>
        <dbReference type="Proteomes" id="UP000593562"/>
    </source>
</evidence>
<protein>
    <recommendedName>
        <fullName evidence="3">very-long-chain 3-oxoacyl-CoA synthase</fullName>
        <ecNumber evidence="3">2.3.1.199</ecNumber>
    </recommendedName>
</protein>
<evidence type="ECO:0000256" key="2">
    <source>
        <dbReference type="ARBA" id="ARBA00007263"/>
    </source>
</evidence>
<dbReference type="AlphaFoldDB" id="A0A7J7CGY6"/>
<evidence type="ECO:0000256" key="6">
    <source>
        <dbReference type="ARBA" id="ARBA00022692"/>
    </source>
</evidence>
<dbReference type="EMBL" id="JAAARO010000017">
    <property type="protein sequence ID" value="KAF5733307.1"/>
    <property type="molecule type" value="Genomic_DNA"/>
</dbReference>
<keyword evidence="6 13" id="KW-0812">Transmembrane</keyword>
<dbReference type="Pfam" id="PF01151">
    <property type="entry name" value="ELO"/>
    <property type="match status" value="1"/>
</dbReference>
<evidence type="ECO:0000256" key="8">
    <source>
        <dbReference type="ARBA" id="ARBA00022989"/>
    </source>
</evidence>
<dbReference type="PANTHER" id="PTHR11157:SF134">
    <property type="entry name" value="ELONGATION OF FATTY ACIDS PROTEIN 1-RELATED"/>
    <property type="match status" value="1"/>
</dbReference>
<dbReference type="GO" id="GO:0005789">
    <property type="term" value="C:endoplasmic reticulum membrane"/>
    <property type="evidence" value="ECO:0007669"/>
    <property type="project" value="TreeGrafter"/>
</dbReference>
<comment type="catalytic activity">
    <reaction evidence="12">
        <text>a very-long-chain acyl-CoA + malonyl-CoA + H(+) = a very-long-chain 3-oxoacyl-CoA + CO2 + CoA</text>
        <dbReference type="Rhea" id="RHEA:32727"/>
        <dbReference type="ChEBI" id="CHEBI:15378"/>
        <dbReference type="ChEBI" id="CHEBI:16526"/>
        <dbReference type="ChEBI" id="CHEBI:57287"/>
        <dbReference type="ChEBI" id="CHEBI:57384"/>
        <dbReference type="ChEBI" id="CHEBI:90725"/>
        <dbReference type="ChEBI" id="CHEBI:90736"/>
        <dbReference type="EC" id="2.3.1.199"/>
    </reaction>
</comment>
<keyword evidence="8 13" id="KW-1133">Transmembrane helix</keyword>
<keyword evidence="7" id="KW-0276">Fatty acid metabolism</keyword>
<evidence type="ECO:0000256" key="3">
    <source>
        <dbReference type="ARBA" id="ARBA00012307"/>
    </source>
</evidence>
<dbReference type="PANTHER" id="PTHR11157">
    <property type="entry name" value="FATTY ACID ACYL TRANSFERASE-RELATED"/>
    <property type="match status" value="1"/>
</dbReference>
<keyword evidence="4" id="KW-0444">Lipid biosynthesis</keyword>
<dbReference type="EC" id="2.3.1.199" evidence="3"/>
<accession>A0A7J7CGY6</accession>
<evidence type="ECO:0000256" key="10">
    <source>
        <dbReference type="ARBA" id="ARBA00023136"/>
    </source>
</evidence>
<organism evidence="14 15">
    <name type="scientific">Tripterygium wilfordii</name>
    <name type="common">Thunder God vine</name>
    <dbReference type="NCBI Taxonomy" id="458696"/>
    <lineage>
        <taxon>Eukaryota</taxon>
        <taxon>Viridiplantae</taxon>
        <taxon>Streptophyta</taxon>
        <taxon>Embryophyta</taxon>
        <taxon>Tracheophyta</taxon>
        <taxon>Spermatophyta</taxon>
        <taxon>Magnoliopsida</taxon>
        <taxon>eudicotyledons</taxon>
        <taxon>Gunneridae</taxon>
        <taxon>Pentapetalae</taxon>
        <taxon>rosids</taxon>
        <taxon>fabids</taxon>
        <taxon>Celastrales</taxon>
        <taxon>Celastraceae</taxon>
        <taxon>Tripterygium</taxon>
    </lineage>
</organism>
<sequence length="186" mass="20990">MGMRPKWKRLVTDCQIVQFVFSFAISGRMLYYHFTGSGCSGILGWCFNAVFNASLLLLFVDFHGKSYAKRRAVDKDKRSFGIVGMFGNVGCGRFVIVGKLGICISPSEMARPPSMLENGRATEESQQEAVVRGISTWQILVHRSYASYCIRLWSTKRLSQIHKPETKVVNQCNTDCEGVLKQIPHR</sequence>
<proteinExistence type="inferred from homology"/>
<feature type="transmembrane region" description="Helical" evidence="13">
    <location>
        <begin position="80"/>
        <end position="102"/>
    </location>
</feature>
<dbReference type="InterPro" id="IPR002076">
    <property type="entry name" value="ELO_fam"/>
</dbReference>
<evidence type="ECO:0000256" key="7">
    <source>
        <dbReference type="ARBA" id="ARBA00022832"/>
    </source>
</evidence>
<dbReference type="Proteomes" id="UP000593562">
    <property type="component" value="Unassembled WGS sequence"/>
</dbReference>
<evidence type="ECO:0000256" key="11">
    <source>
        <dbReference type="ARBA" id="ARBA00023160"/>
    </source>
</evidence>
<evidence type="ECO:0000256" key="9">
    <source>
        <dbReference type="ARBA" id="ARBA00023098"/>
    </source>
</evidence>
<dbReference type="GO" id="GO:0034625">
    <property type="term" value="P:fatty acid elongation, monounsaturated fatty acid"/>
    <property type="evidence" value="ECO:0007669"/>
    <property type="project" value="TreeGrafter"/>
</dbReference>
<comment type="similarity">
    <text evidence="2">Belongs to the ELO family.</text>
</comment>
<keyword evidence="5" id="KW-0808">Transferase</keyword>
<keyword evidence="15" id="KW-1185">Reference proteome</keyword>
<dbReference type="GO" id="GO:0034626">
    <property type="term" value="P:fatty acid elongation, polyunsaturated fatty acid"/>
    <property type="evidence" value="ECO:0007669"/>
    <property type="project" value="TreeGrafter"/>
</dbReference>
<comment type="caution">
    <text evidence="14">The sequence shown here is derived from an EMBL/GenBank/DDBJ whole genome shotgun (WGS) entry which is preliminary data.</text>
</comment>
<evidence type="ECO:0000256" key="5">
    <source>
        <dbReference type="ARBA" id="ARBA00022679"/>
    </source>
</evidence>
<dbReference type="GO" id="GO:0042761">
    <property type="term" value="P:very long-chain fatty acid biosynthetic process"/>
    <property type="evidence" value="ECO:0007669"/>
    <property type="project" value="TreeGrafter"/>
</dbReference>
<reference evidence="14 15" key="1">
    <citation type="journal article" date="2020" name="Nat. Commun.">
        <title>Genome of Tripterygium wilfordii and identification of cytochrome P450 involved in triptolide biosynthesis.</title>
        <authorList>
            <person name="Tu L."/>
            <person name="Su P."/>
            <person name="Zhang Z."/>
            <person name="Gao L."/>
            <person name="Wang J."/>
            <person name="Hu T."/>
            <person name="Zhou J."/>
            <person name="Zhang Y."/>
            <person name="Zhao Y."/>
            <person name="Liu Y."/>
            <person name="Song Y."/>
            <person name="Tong Y."/>
            <person name="Lu Y."/>
            <person name="Yang J."/>
            <person name="Xu C."/>
            <person name="Jia M."/>
            <person name="Peters R.J."/>
            <person name="Huang L."/>
            <person name="Gao W."/>
        </authorList>
    </citation>
    <scope>NUCLEOTIDE SEQUENCE [LARGE SCALE GENOMIC DNA]</scope>
    <source>
        <strain evidence="15">cv. XIE 37</strain>
        <tissue evidence="14">Leaf</tissue>
    </source>
</reference>
<keyword evidence="9" id="KW-0443">Lipid metabolism</keyword>
<gene>
    <name evidence="14" type="ORF">HS088_TW17G00849</name>
</gene>
<evidence type="ECO:0000256" key="1">
    <source>
        <dbReference type="ARBA" id="ARBA00004141"/>
    </source>
</evidence>
<keyword evidence="11" id="KW-0275">Fatty acid biosynthesis</keyword>
<dbReference type="GO" id="GO:0019367">
    <property type="term" value="P:fatty acid elongation, saturated fatty acid"/>
    <property type="evidence" value="ECO:0007669"/>
    <property type="project" value="TreeGrafter"/>
</dbReference>
<name>A0A7J7CGY6_TRIWF</name>
<evidence type="ECO:0000256" key="4">
    <source>
        <dbReference type="ARBA" id="ARBA00022516"/>
    </source>
</evidence>
<evidence type="ECO:0000313" key="14">
    <source>
        <dbReference type="EMBL" id="KAF5733307.1"/>
    </source>
</evidence>